<protein>
    <submittedName>
        <fullName evidence="2">Uncharacterized protein</fullName>
    </submittedName>
</protein>
<evidence type="ECO:0000313" key="2">
    <source>
        <dbReference type="EMBL" id="ORC90900.1"/>
    </source>
</evidence>
<sequence length="160" mass="17911">MPPKRTIGSDKNNVETISIQNVKRDQQLEPTRLDRNKIRGSVMLVNNPNDERYDVEDARPVPTPTGVDTPQLQMGEAVQMLHNNPNDERVPVNDGININTPRAESKERSESPKGFIVRKIRYESKESSPLPRGFILRNAPYDEAIPLSANVSSIGTPVDL</sequence>
<reference evidence="2 3" key="1">
    <citation type="submission" date="2017-03" db="EMBL/GenBank/DDBJ databases">
        <title>An alternative strategy for trypanosome survival in the mammalian bloodstream revealed through genome and transcriptome analysis of the ubiquitous bovine parasite Trypanosoma (Megatrypanum) theileri.</title>
        <authorList>
            <person name="Kelly S."/>
            <person name="Ivens A."/>
            <person name="Mott A."/>
            <person name="O'Neill E."/>
            <person name="Emms D."/>
            <person name="Macleod O."/>
            <person name="Voorheis P."/>
            <person name="Matthews J."/>
            <person name="Matthews K."/>
            <person name="Carrington M."/>
        </authorList>
    </citation>
    <scope>NUCLEOTIDE SEQUENCE [LARGE SCALE GENOMIC DNA]</scope>
    <source>
        <strain evidence="2">Edinburgh</strain>
    </source>
</reference>
<keyword evidence="3" id="KW-1185">Reference proteome</keyword>
<feature type="region of interest" description="Disordered" evidence="1">
    <location>
        <begin position="45"/>
        <end position="70"/>
    </location>
</feature>
<dbReference type="OrthoDB" id="10404272at2759"/>
<dbReference type="AlphaFoldDB" id="A0A1X0P3A5"/>
<dbReference type="Proteomes" id="UP000192257">
    <property type="component" value="Unassembled WGS sequence"/>
</dbReference>
<comment type="caution">
    <text evidence="2">The sequence shown here is derived from an EMBL/GenBank/DDBJ whole genome shotgun (WGS) entry which is preliminary data.</text>
</comment>
<evidence type="ECO:0000313" key="3">
    <source>
        <dbReference type="Proteomes" id="UP000192257"/>
    </source>
</evidence>
<feature type="compositionally biased region" description="Basic and acidic residues" evidence="1">
    <location>
        <begin position="49"/>
        <end position="59"/>
    </location>
</feature>
<dbReference type="GeneID" id="39983550"/>
<accession>A0A1X0P3A5</accession>
<name>A0A1X0P3A5_9TRYP</name>
<gene>
    <name evidence="2" type="ORF">TM35_000073240</name>
</gene>
<dbReference type="VEuPathDB" id="TriTrypDB:TM35_000073240"/>
<proteinExistence type="predicted"/>
<evidence type="ECO:0000256" key="1">
    <source>
        <dbReference type="SAM" id="MobiDB-lite"/>
    </source>
</evidence>
<dbReference type="EMBL" id="NBCO01000007">
    <property type="protein sequence ID" value="ORC90900.1"/>
    <property type="molecule type" value="Genomic_DNA"/>
</dbReference>
<organism evidence="2 3">
    <name type="scientific">Trypanosoma theileri</name>
    <dbReference type="NCBI Taxonomy" id="67003"/>
    <lineage>
        <taxon>Eukaryota</taxon>
        <taxon>Discoba</taxon>
        <taxon>Euglenozoa</taxon>
        <taxon>Kinetoplastea</taxon>
        <taxon>Metakinetoplastina</taxon>
        <taxon>Trypanosomatida</taxon>
        <taxon>Trypanosomatidae</taxon>
        <taxon>Trypanosoma</taxon>
    </lineage>
</organism>
<dbReference type="RefSeq" id="XP_028884966.1">
    <property type="nucleotide sequence ID" value="XM_029023770.1"/>
</dbReference>
<feature type="region of interest" description="Disordered" evidence="1">
    <location>
        <begin position="84"/>
        <end position="111"/>
    </location>
</feature>
<dbReference type="STRING" id="67003.A0A1X0P3A5"/>